<dbReference type="VEuPathDB" id="FungiDB:AMAG_06063"/>
<reference evidence="2" key="2">
    <citation type="submission" date="2009-11" db="EMBL/GenBank/DDBJ databases">
        <title>The Genome Sequence of Allomyces macrogynus strain ATCC 38327.</title>
        <authorList>
            <consortium name="The Broad Institute Genome Sequencing Platform"/>
            <person name="Russ C."/>
            <person name="Cuomo C."/>
            <person name="Shea T."/>
            <person name="Young S.K."/>
            <person name="Zeng Q."/>
            <person name="Koehrsen M."/>
            <person name="Haas B."/>
            <person name="Borodovsky M."/>
            <person name="Guigo R."/>
            <person name="Alvarado L."/>
            <person name="Berlin A."/>
            <person name="Borenstein D."/>
            <person name="Chen Z."/>
            <person name="Engels R."/>
            <person name="Freedman E."/>
            <person name="Gellesch M."/>
            <person name="Goldberg J."/>
            <person name="Griggs A."/>
            <person name="Gujja S."/>
            <person name="Heiman D."/>
            <person name="Hepburn T."/>
            <person name="Howarth C."/>
            <person name="Jen D."/>
            <person name="Larson L."/>
            <person name="Lewis B."/>
            <person name="Mehta T."/>
            <person name="Park D."/>
            <person name="Pearson M."/>
            <person name="Roberts A."/>
            <person name="Saif S."/>
            <person name="Shenoy N."/>
            <person name="Sisk P."/>
            <person name="Stolte C."/>
            <person name="Sykes S."/>
            <person name="Walk T."/>
            <person name="White J."/>
            <person name="Yandava C."/>
            <person name="Burger G."/>
            <person name="Gray M.W."/>
            <person name="Holland P.W.H."/>
            <person name="King N."/>
            <person name="Lang F.B.F."/>
            <person name="Roger A.J."/>
            <person name="Ruiz-Trillo I."/>
            <person name="Lander E."/>
            <person name="Nusbaum C."/>
        </authorList>
    </citation>
    <scope>NUCLEOTIDE SEQUENCE [LARGE SCALE GENOMIC DNA]</scope>
    <source>
        <strain evidence="2">ATCC 38327</strain>
    </source>
</reference>
<dbReference type="Proteomes" id="UP000054350">
    <property type="component" value="Unassembled WGS sequence"/>
</dbReference>
<name>A0A0L0SE39_ALLM3</name>
<keyword evidence="2" id="KW-1185">Reference proteome</keyword>
<dbReference type="AlphaFoldDB" id="A0A0L0SE39"/>
<reference evidence="1 2" key="1">
    <citation type="submission" date="2009-11" db="EMBL/GenBank/DDBJ databases">
        <title>Annotation of Allomyces macrogynus ATCC 38327.</title>
        <authorList>
            <consortium name="The Broad Institute Genome Sequencing Platform"/>
            <person name="Russ C."/>
            <person name="Cuomo C."/>
            <person name="Burger G."/>
            <person name="Gray M.W."/>
            <person name="Holland P.W.H."/>
            <person name="King N."/>
            <person name="Lang F.B.F."/>
            <person name="Roger A.J."/>
            <person name="Ruiz-Trillo I."/>
            <person name="Young S.K."/>
            <person name="Zeng Q."/>
            <person name="Gargeya S."/>
            <person name="Fitzgerald M."/>
            <person name="Haas B."/>
            <person name="Abouelleil A."/>
            <person name="Alvarado L."/>
            <person name="Arachchi H.M."/>
            <person name="Berlin A."/>
            <person name="Chapman S.B."/>
            <person name="Gearin G."/>
            <person name="Goldberg J."/>
            <person name="Griggs A."/>
            <person name="Gujja S."/>
            <person name="Hansen M."/>
            <person name="Heiman D."/>
            <person name="Howarth C."/>
            <person name="Larimer J."/>
            <person name="Lui A."/>
            <person name="MacDonald P.J.P."/>
            <person name="McCowen C."/>
            <person name="Montmayeur A."/>
            <person name="Murphy C."/>
            <person name="Neiman D."/>
            <person name="Pearson M."/>
            <person name="Priest M."/>
            <person name="Roberts A."/>
            <person name="Saif S."/>
            <person name="Shea T."/>
            <person name="Sisk P."/>
            <person name="Stolte C."/>
            <person name="Sykes S."/>
            <person name="Wortman J."/>
            <person name="Nusbaum C."/>
            <person name="Birren B."/>
        </authorList>
    </citation>
    <scope>NUCLEOTIDE SEQUENCE [LARGE SCALE GENOMIC DNA]</scope>
    <source>
        <strain evidence="1 2">ATCC 38327</strain>
    </source>
</reference>
<accession>A0A0L0SE39</accession>
<evidence type="ECO:0000313" key="1">
    <source>
        <dbReference type="EMBL" id="KNE60699.1"/>
    </source>
</evidence>
<gene>
    <name evidence="1" type="ORF">AMAG_06063</name>
</gene>
<organism evidence="1 2">
    <name type="scientific">Allomyces macrogynus (strain ATCC 38327)</name>
    <name type="common">Allomyces javanicus var. macrogynus</name>
    <dbReference type="NCBI Taxonomy" id="578462"/>
    <lineage>
        <taxon>Eukaryota</taxon>
        <taxon>Fungi</taxon>
        <taxon>Fungi incertae sedis</taxon>
        <taxon>Blastocladiomycota</taxon>
        <taxon>Blastocladiomycetes</taxon>
        <taxon>Blastocladiales</taxon>
        <taxon>Blastocladiaceae</taxon>
        <taxon>Allomyces</taxon>
    </lineage>
</organism>
<dbReference type="EMBL" id="GG745336">
    <property type="protein sequence ID" value="KNE60699.1"/>
    <property type="molecule type" value="Genomic_DNA"/>
</dbReference>
<evidence type="ECO:0000313" key="2">
    <source>
        <dbReference type="Proteomes" id="UP000054350"/>
    </source>
</evidence>
<sequence length="106" mass="11534">MWTRGALYRIPELCTVNCSTTPTSTRSMGCWSSMPCRGSNAQHNSSPSCAPAIALGCHATRPSTPECTWHGSRTWPQSWALFRSASCGTSVASHPSKTGRVWFRLS</sequence>
<protein>
    <submittedName>
        <fullName evidence="1">Uncharacterized protein</fullName>
    </submittedName>
</protein>
<proteinExistence type="predicted"/>